<evidence type="ECO:0000259" key="1">
    <source>
        <dbReference type="Pfam" id="PF13568"/>
    </source>
</evidence>
<reference evidence="3" key="1">
    <citation type="submission" date="2020-08" db="EMBL/GenBank/DDBJ databases">
        <title>Lacibacter sp. S13-6-6 genome sequencing.</title>
        <authorList>
            <person name="Jin L."/>
        </authorList>
    </citation>
    <scope>NUCLEOTIDE SEQUENCE [LARGE SCALE GENOMIC DNA]</scope>
    <source>
        <strain evidence="3">S13-6-6</strain>
    </source>
</reference>
<keyword evidence="3" id="KW-1185">Reference proteome</keyword>
<dbReference type="Pfam" id="PF13568">
    <property type="entry name" value="OMP_b-brl_2"/>
    <property type="match status" value="1"/>
</dbReference>
<gene>
    <name evidence="2" type="ORF">H4075_10545</name>
</gene>
<name>A0A7G5XM77_9BACT</name>
<feature type="domain" description="Outer membrane protein beta-barrel" evidence="1">
    <location>
        <begin position="26"/>
        <end position="188"/>
    </location>
</feature>
<dbReference type="AlphaFoldDB" id="A0A7G5XM77"/>
<dbReference type="InterPro" id="IPR025665">
    <property type="entry name" value="Beta-barrel_OMP_2"/>
</dbReference>
<proteinExistence type="predicted"/>
<protein>
    <submittedName>
        <fullName evidence="2">PorT family protein</fullName>
    </submittedName>
</protein>
<dbReference type="Proteomes" id="UP000515344">
    <property type="component" value="Chromosome"/>
</dbReference>
<dbReference type="RefSeq" id="WP_182806472.1">
    <property type="nucleotide sequence ID" value="NZ_CP060007.1"/>
</dbReference>
<dbReference type="KEGG" id="lacs:H4075_10545"/>
<sequence>MKSFFLLLTCCTLFTSVTKSQGLGKIYYGVRGGYSYVLSAYTVTKTEGTHGGNAGVMMKIPFDNRLFFTPQVDFNYRGMKAKSLVPNEFSKVNELQFRVMPLVQIEFKHPDRNENTLFISTGPSLGFGLLGKQTKQDQNGSPVDRDLHYGFTRYGQFDAEWHLGLGYETTNGLRLLLNYAHGLSNMINTNDAGNLRYRTISAGIGYWFGKKK</sequence>
<accession>A0A7G5XM77</accession>
<dbReference type="EMBL" id="CP060007">
    <property type="protein sequence ID" value="QNA46580.1"/>
    <property type="molecule type" value="Genomic_DNA"/>
</dbReference>
<evidence type="ECO:0000313" key="3">
    <source>
        <dbReference type="Proteomes" id="UP000515344"/>
    </source>
</evidence>
<organism evidence="2 3">
    <name type="scientific">Lacibacter sediminis</name>
    <dbReference type="NCBI Taxonomy" id="2760713"/>
    <lineage>
        <taxon>Bacteria</taxon>
        <taxon>Pseudomonadati</taxon>
        <taxon>Bacteroidota</taxon>
        <taxon>Chitinophagia</taxon>
        <taxon>Chitinophagales</taxon>
        <taxon>Chitinophagaceae</taxon>
        <taxon>Lacibacter</taxon>
    </lineage>
</organism>
<evidence type="ECO:0000313" key="2">
    <source>
        <dbReference type="EMBL" id="QNA46580.1"/>
    </source>
</evidence>